<proteinExistence type="predicted"/>
<sequence>MRTDTIEAENSMMICKQNIKRLLKKMNGATNPELKETLLDLLIKEEEKLGSLTAECREGPAQSSIFRF</sequence>
<dbReference type="Proteomes" id="UP000309389">
    <property type="component" value="Unassembled WGS sequence"/>
</dbReference>
<organism evidence="1 2">
    <name type="scientific">Alteraurantiacibacter aquimixticola</name>
    <dbReference type="NCBI Taxonomy" id="2489173"/>
    <lineage>
        <taxon>Bacteria</taxon>
        <taxon>Pseudomonadati</taxon>
        <taxon>Pseudomonadota</taxon>
        <taxon>Alphaproteobacteria</taxon>
        <taxon>Sphingomonadales</taxon>
        <taxon>Erythrobacteraceae</taxon>
        <taxon>Alteraurantiacibacter</taxon>
    </lineage>
</organism>
<dbReference type="AlphaFoldDB" id="A0A4T3F588"/>
<evidence type="ECO:0000313" key="1">
    <source>
        <dbReference type="EMBL" id="TIX51544.1"/>
    </source>
</evidence>
<dbReference type="RefSeq" id="WP_136692330.1">
    <property type="nucleotide sequence ID" value="NZ_SSHH01000001.1"/>
</dbReference>
<reference evidence="1 2" key="1">
    <citation type="submission" date="2019-04" db="EMBL/GenBank/DDBJ databases">
        <title>Altererythrobacter aquimixticola sp. nov., isolated from sediment of junction between the ocean and a freshwater spring.</title>
        <authorList>
            <person name="Yoon J.-H."/>
        </authorList>
    </citation>
    <scope>NUCLEOTIDE SEQUENCE [LARGE SCALE GENOMIC DNA]</scope>
    <source>
        <strain evidence="1 2">SSKS-13</strain>
    </source>
</reference>
<gene>
    <name evidence="1" type="ORF">E5222_03570</name>
</gene>
<protein>
    <submittedName>
        <fullName evidence="1">Uncharacterized protein</fullName>
    </submittedName>
</protein>
<dbReference type="EMBL" id="SSHH01000001">
    <property type="protein sequence ID" value="TIX51544.1"/>
    <property type="molecule type" value="Genomic_DNA"/>
</dbReference>
<name>A0A4T3F588_9SPHN</name>
<keyword evidence="2" id="KW-1185">Reference proteome</keyword>
<comment type="caution">
    <text evidence="1">The sequence shown here is derived from an EMBL/GenBank/DDBJ whole genome shotgun (WGS) entry which is preliminary data.</text>
</comment>
<evidence type="ECO:0000313" key="2">
    <source>
        <dbReference type="Proteomes" id="UP000309389"/>
    </source>
</evidence>
<accession>A0A4T3F588</accession>